<comment type="caution">
    <text evidence="1">The sequence shown here is derived from an EMBL/GenBank/DDBJ whole genome shotgun (WGS) entry which is preliminary data.</text>
</comment>
<organism evidence="1 2">
    <name type="scientific">Eiseniibacteriota bacterium</name>
    <dbReference type="NCBI Taxonomy" id="2212470"/>
    <lineage>
        <taxon>Bacteria</taxon>
        <taxon>Candidatus Eiseniibacteriota</taxon>
    </lineage>
</organism>
<name>A0A7Y2H2W4_UNCEI</name>
<gene>
    <name evidence="1" type="ORF">HKN21_10410</name>
</gene>
<dbReference type="AlphaFoldDB" id="A0A7Y2H2W4"/>
<sequence>LGFRTETLAISNVEIADDFDYTGLVDSYWRYVVNDATPPDGVNPNVIEDTLRDVLEFQDLFFRGSGVDATAFTFGLGFHFGAFEIDLGAETVRYDIDKYFFQSFDPDFNPFAEKTRESRSLSNLSIATRLRF</sequence>
<feature type="non-terminal residue" evidence="1">
    <location>
        <position position="1"/>
    </location>
</feature>
<reference evidence="1 2" key="1">
    <citation type="submission" date="2020-03" db="EMBL/GenBank/DDBJ databases">
        <title>Metabolic flexibility allows generalist bacteria to become dominant in a frequently disturbed ecosystem.</title>
        <authorList>
            <person name="Chen Y.-J."/>
            <person name="Leung P.M."/>
            <person name="Bay S.K."/>
            <person name="Hugenholtz P."/>
            <person name="Kessler A.J."/>
            <person name="Shelley G."/>
            <person name="Waite D.W."/>
            <person name="Cook P.L."/>
            <person name="Greening C."/>
        </authorList>
    </citation>
    <scope>NUCLEOTIDE SEQUENCE [LARGE SCALE GENOMIC DNA]</scope>
    <source>
        <strain evidence="1">SS_bin_28</strain>
    </source>
</reference>
<protein>
    <submittedName>
        <fullName evidence="1">Uncharacterized protein</fullName>
    </submittedName>
</protein>
<proteinExistence type="predicted"/>
<evidence type="ECO:0000313" key="1">
    <source>
        <dbReference type="EMBL" id="NNF07162.1"/>
    </source>
</evidence>
<accession>A0A7Y2H2W4</accession>
<dbReference type="Proteomes" id="UP000547674">
    <property type="component" value="Unassembled WGS sequence"/>
</dbReference>
<dbReference type="EMBL" id="JABDJR010000418">
    <property type="protein sequence ID" value="NNF07162.1"/>
    <property type="molecule type" value="Genomic_DNA"/>
</dbReference>
<evidence type="ECO:0000313" key="2">
    <source>
        <dbReference type="Proteomes" id="UP000547674"/>
    </source>
</evidence>